<organism evidence="1">
    <name type="scientific">Streptomyces sp. R11</name>
    <dbReference type="NCBI Taxonomy" id="3238625"/>
    <lineage>
        <taxon>Bacteria</taxon>
        <taxon>Bacillati</taxon>
        <taxon>Actinomycetota</taxon>
        <taxon>Actinomycetes</taxon>
        <taxon>Kitasatosporales</taxon>
        <taxon>Streptomycetaceae</taxon>
        <taxon>Streptomyces</taxon>
    </lineage>
</organism>
<evidence type="ECO:0000313" key="1">
    <source>
        <dbReference type="EMBL" id="XDQ15898.1"/>
    </source>
</evidence>
<gene>
    <name evidence="1" type="ORF">AB5J55_43035</name>
</gene>
<dbReference type="RefSeq" id="WP_369275820.1">
    <property type="nucleotide sequence ID" value="NZ_CP163432.1"/>
</dbReference>
<dbReference type="AlphaFoldDB" id="A0AB39NBQ6"/>
<sequence length="66" mass="7018">MPLPVRELIDGIAAAVRAGDDATIRALLIRLAPIADATALLLLRYRLGLSENPRAAGSSARPDEIR</sequence>
<dbReference type="EMBL" id="CP163432">
    <property type="protein sequence ID" value="XDQ15898.1"/>
    <property type="molecule type" value="Genomic_DNA"/>
</dbReference>
<accession>A0AB39NBQ6</accession>
<reference evidence="1" key="1">
    <citation type="submission" date="2024-07" db="EMBL/GenBank/DDBJ databases">
        <authorList>
            <person name="Yu S.T."/>
        </authorList>
    </citation>
    <scope>NUCLEOTIDE SEQUENCE</scope>
    <source>
        <strain evidence="1">R11</strain>
    </source>
</reference>
<proteinExistence type="predicted"/>
<protein>
    <submittedName>
        <fullName evidence="1">Uncharacterized protein</fullName>
    </submittedName>
</protein>
<name>A0AB39NBQ6_9ACTN</name>